<dbReference type="InterPro" id="IPR026847">
    <property type="entry name" value="VPS13"/>
</dbReference>
<feature type="region of interest" description="Disordered" evidence="3">
    <location>
        <begin position="2045"/>
        <end position="2072"/>
    </location>
</feature>
<dbReference type="InterPro" id="IPR026854">
    <property type="entry name" value="VPS13_N"/>
</dbReference>
<dbReference type="Pfam" id="PF12624">
    <property type="entry name" value="VPS13_N"/>
    <property type="match status" value="1"/>
</dbReference>
<evidence type="ECO:0000256" key="2">
    <source>
        <dbReference type="ARBA" id="ARBA00022448"/>
    </source>
</evidence>
<keyword evidence="6" id="KW-1185">Reference proteome</keyword>
<comment type="similarity">
    <text evidence="1">Belongs to the VPS13 family.</text>
</comment>
<dbReference type="EMBL" id="FN649735">
    <property type="protein sequence ID" value="CBN74855.1"/>
    <property type="molecule type" value="Genomic_DNA"/>
</dbReference>
<feature type="region of interest" description="Disordered" evidence="3">
    <location>
        <begin position="3004"/>
        <end position="3038"/>
    </location>
</feature>
<feature type="domain" description="Chorein N-terminal" evidence="4">
    <location>
        <begin position="95"/>
        <end position="698"/>
    </location>
</feature>
<dbReference type="InParanoid" id="D8LPW3"/>
<feature type="region of interest" description="Disordered" evidence="3">
    <location>
        <begin position="2898"/>
        <end position="2931"/>
    </location>
</feature>
<evidence type="ECO:0000256" key="3">
    <source>
        <dbReference type="SAM" id="MobiDB-lite"/>
    </source>
</evidence>
<feature type="compositionally biased region" description="Basic and acidic residues" evidence="3">
    <location>
        <begin position="93"/>
        <end position="108"/>
    </location>
</feature>
<dbReference type="PANTHER" id="PTHR16166">
    <property type="entry name" value="VACUOLAR PROTEIN SORTING-ASSOCIATED PROTEIN VPS13"/>
    <property type="match status" value="1"/>
</dbReference>
<evidence type="ECO:0000259" key="4">
    <source>
        <dbReference type="Pfam" id="PF12624"/>
    </source>
</evidence>
<dbReference type="PANTHER" id="PTHR16166:SF93">
    <property type="entry name" value="INTERMEMBRANE LIPID TRANSFER PROTEIN VPS13"/>
    <property type="match status" value="1"/>
</dbReference>
<gene>
    <name evidence="5" type="ORF">Esi_0056_0009</name>
</gene>
<feature type="region of interest" description="Disordered" evidence="3">
    <location>
        <begin position="1305"/>
        <end position="1333"/>
    </location>
</feature>
<feature type="compositionally biased region" description="Gly residues" evidence="3">
    <location>
        <begin position="1246"/>
        <end position="1255"/>
    </location>
</feature>
<dbReference type="eggNOG" id="KOG1809">
    <property type="taxonomic scope" value="Eukaryota"/>
</dbReference>
<feature type="region of interest" description="Disordered" evidence="3">
    <location>
        <begin position="74"/>
        <end position="108"/>
    </location>
</feature>
<accession>D8LPW3</accession>
<feature type="region of interest" description="Disordered" evidence="3">
    <location>
        <begin position="1486"/>
        <end position="1505"/>
    </location>
</feature>
<feature type="region of interest" description="Disordered" evidence="3">
    <location>
        <begin position="1233"/>
        <end position="1257"/>
    </location>
</feature>
<protein>
    <recommendedName>
        <fullName evidence="4">Chorein N-terminal domain-containing protein</fullName>
    </recommendedName>
</protein>
<feature type="region of interest" description="Disordered" evidence="3">
    <location>
        <begin position="2329"/>
        <end position="2349"/>
    </location>
</feature>
<evidence type="ECO:0000313" key="5">
    <source>
        <dbReference type="EMBL" id="CBN74855.1"/>
    </source>
</evidence>
<evidence type="ECO:0000256" key="1">
    <source>
        <dbReference type="ARBA" id="ARBA00006545"/>
    </source>
</evidence>
<keyword evidence="2" id="KW-0813">Transport</keyword>
<feature type="compositionally biased region" description="Low complexity" evidence="3">
    <location>
        <begin position="3025"/>
        <end position="3037"/>
    </location>
</feature>
<evidence type="ECO:0000313" key="6">
    <source>
        <dbReference type="Proteomes" id="UP000002630"/>
    </source>
</evidence>
<proteinExistence type="inferred from homology"/>
<dbReference type="EMBL" id="FN648774">
    <property type="protein sequence ID" value="CBN74855.1"/>
    <property type="molecule type" value="Genomic_DNA"/>
</dbReference>
<organism evidence="5 6">
    <name type="scientific">Ectocarpus siliculosus</name>
    <name type="common">Brown alga</name>
    <name type="synonym">Conferva siliculosa</name>
    <dbReference type="NCBI Taxonomy" id="2880"/>
    <lineage>
        <taxon>Eukaryota</taxon>
        <taxon>Sar</taxon>
        <taxon>Stramenopiles</taxon>
        <taxon>Ochrophyta</taxon>
        <taxon>PX clade</taxon>
        <taxon>Phaeophyceae</taxon>
        <taxon>Ectocarpales</taxon>
        <taxon>Ectocarpaceae</taxon>
        <taxon>Ectocarpus</taxon>
    </lineage>
</organism>
<dbReference type="OrthoDB" id="207391at2759"/>
<dbReference type="Proteomes" id="UP000002630">
    <property type="component" value="Linkage Group LG10"/>
</dbReference>
<name>D8LPW3_ECTSI</name>
<dbReference type="GO" id="GO:0045053">
    <property type="term" value="P:protein retention in Golgi apparatus"/>
    <property type="evidence" value="ECO:0007669"/>
    <property type="project" value="TreeGrafter"/>
</dbReference>
<reference evidence="5 6" key="1">
    <citation type="journal article" date="2010" name="Nature">
        <title>The Ectocarpus genome and the independent evolution of multicellularity in brown algae.</title>
        <authorList>
            <person name="Cock J.M."/>
            <person name="Sterck L."/>
            <person name="Rouze P."/>
            <person name="Scornet D."/>
            <person name="Allen A.E."/>
            <person name="Amoutzias G."/>
            <person name="Anthouard V."/>
            <person name="Artiguenave F."/>
            <person name="Aury J.M."/>
            <person name="Badger J.H."/>
            <person name="Beszteri B."/>
            <person name="Billiau K."/>
            <person name="Bonnet E."/>
            <person name="Bothwell J.H."/>
            <person name="Bowler C."/>
            <person name="Boyen C."/>
            <person name="Brownlee C."/>
            <person name="Carrano C.J."/>
            <person name="Charrier B."/>
            <person name="Cho G.Y."/>
            <person name="Coelho S.M."/>
            <person name="Collen J."/>
            <person name="Corre E."/>
            <person name="Da Silva C."/>
            <person name="Delage L."/>
            <person name="Delaroque N."/>
            <person name="Dittami S.M."/>
            <person name="Doulbeau S."/>
            <person name="Elias M."/>
            <person name="Farnham G."/>
            <person name="Gachon C.M."/>
            <person name="Gschloessl B."/>
            <person name="Heesch S."/>
            <person name="Jabbari K."/>
            <person name="Jubin C."/>
            <person name="Kawai H."/>
            <person name="Kimura K."/>
            <person name="Kloareg B."/>
            <person name="Kupper F.C."/>
            <person name="Lang D."/>
            <person name="Le Bail A."/>
            <person name="Leblanc C."/>
            <person name="Lerouge P."/>
            <person name="Lohr M."/>
            <person name="Lopez P.J."/>
            <person name="Martens C."/>
            <person name="Maumus F."/>
            <person name="Michel G."/>
            <person name="Miranda-Saavedra D."/>
            <person name="Morales J."/>
            <person name="Moreau H."/>
            <person name="Motomura T."/>
            <person name="Nagasato C."/>
            <person name="Napoli C.A."/>
            <person name="Nelson D.R."/>
            <person name="Nyvall-Collen P."/>
            <person name="Peters A.F."/>
            <person name="Pommier C."/>
            <person name="Potin P."/>
            <person name="Poulain J."/>
            <person name="Quesneville H."/>
            <person name="Read B."/>
            <person name="Rensing S.A."/>
            <person name="Ritter A."/>
            <person name="Rousvoal S."/>
            <person name="Samanta M."/>
            <person name="Samson G."/>
            <person name="Schroeder D.C."/>
            <person name="Segurens B."/>
            <person name="Strittmatter M."/>
            <person name="Tonon T."/>
            <person name="Tregear J.W."/>
            <person name="Valentin K."/>
            <person name="von Dassow P."/>
            <person name="Yamagishi T."/>
            <person name="Van de Peer Y."/>
            <person name="Wincker P."/>
        </authorList>
    </citation>
    <scope>NUCLEOTIDE SEQUENCE [LARGE SCALE GENOMIC DNA]</scope>
    <source>
        <strain evidence="6">Ec32 / CCAP1310/4</strain>
    </source>
</reference>
<dbReference type="GO" id="GO:0006623">
    <property type="term" value="P:protein targeting to vacuole"/>
    <property type="evidence" value="ECO:0007669"/>
    <property type="project" value="TreeGrafter"/>
</dbReference>
<feature type="compositionally biased region" description="Basic and acidic residues" evidence="3">
    <location>
        <begin position="2919"/>
        <end position="2931"/>
    </location>
</feature>
<sequence>MAKALLLNALHDALSDYVVGLSPERLKVGVWSGKIVLDELQVNPEAVNQLRLPVNIIHGTVKKLEEFVGRPRGAGEALSASRGPPSRRRRAATKKEKEGGNGGDDDTKGFVEKLVQRIVDNIEINVANIHIRYEDTVLVPGQTMSTGVCLESFVVTTTDKDFVPQFLDRTGGQAWDTRMHKLARVTGFSVYWRVDDKERYELIPAQFRSEALRRFVAEQAVSPPGDNGGGLERGDLIRPIGAVLKVIHCDHPDDKTGPKLEASFEMDDVKMDFRAEQYEQALSLKDSIAALANWQTFFPYRPKATPKRDPRAWWRYAFLCVRGKPQDWGNLNKVLMSRKEYVFLFEKLAAAGAGAEDAYARTKVGSSQGLSPPLTPREQRRLYELEEELPLQTILMFRTMARKEIKRKRDAERAKMSPQEVAALAARNSGGGGWWGSIWGRANTKKEDGDLALQDLTASFGHDAEANKVPPDYLQARVTVQPHGSMRLYGRRDLPLVEASIVASATVERRENTSMACSFRLARLEVLDLFTQRAVFPHLLKVGGHEEEAENDTPELKEARAKVAATVAAGAVGGIKRGNIRPSSRGMAEERPLACLNASLTETALKVDICALPTDVAYNREVVDAVVSVFSARPAETKAAMSNATKGLEAAQEKTKKELPRLSVSMSLDVAAPRVVVPVSSSLDAGFVLLDMGHMLVEGGSVEGGAMAYSAELSDMNVRFPAERSLLLVRSEMDAVIEPFKIKADVTVGGGVSKPGMAFAVEVMPGVRGVMSPEKIRGLLRVLDYVTKADLGRGGPPVGLAAPNTSTGGGGLGVERMGEGDGLVAIEVDSSAGEEDVQEEPLVSVELRMKLPTIGLLLVQDDKDATQRDNGLFMEAAGMSMDVKTTLRDMTVQLHLDAVTVQDRARPHDSPFRNMIYSKPDETSHGGLIHVTYWASTGGVALVPPASIADTNQKEYHMVLDARFSTLQMALDKESVIKATPFYRAVMRQDESQHSSSLAAGGGVGGGFNRAKSWMDDTRSVRSAGSHIFNMAKRITSKNEGPKAILAKASLTSVLFELVRSDPWETVMRAGISGLNTTYSSNEGGGGGMDALVTLADILVTDVRPEANGNPFTVILAPLASTARGKTHGEAGGSFGSTSGFAERAAGGRPSRGGLGYGGWGGGGGGGGGGGVDEAPLVTVTAKKDGEGGALDAGVKLASFACNFMVDPIKECLVVLHQVNLALLKMLGSGEADRSHEHTAPSEGWGAQGRVGAGPGSSWALSALEEREEYGSASTPAMDSGYLARGQQEKSSMLGSAAFHEASRYRRDGGTAGRARTGRQPGESTTAAAAAASPGSIRARLELDDWRINLIEEPSKASSKVVVLRASWLAAFTRSVTSGEGGDSTEDRLDLSLLKTECLVDTPPMGGGSNGAVADRRISQVLEPFSAEVCAVLLSAKGALLSAKLHVVVQATRTRISYTDMMLVKAIAERATTAYDKVSSAFANNAEASSRGPGNDRGGDGRAGLMSSILPETYEDASDRPGGGKGEKARVAAMKAATRAGLQPSNMVAVSFSARCSNARVVLVNDYEGQGVPVLSFSSRELKAEGNGFKEEYNLNVSGTTEVGFFNVKVVRWEPLCEPWQPVLTATVGADFQGRRTVQVNLSCEKVVVFDVTADFMESFLSTYWMLFSDGGAKDDPFALVDGKIERGSGSTPSPTGGAAPALESVAPLIDLSEPSTLHRIEDSVPSLKGLREGTVTVRNKTGLELVVGTTDFPQNRLELGAQGVVHLPFKTRGDEALAGQLDLRGKAALVAWDDPDIQRTREALPPLKVDRKGVHVFPLLPTTPLPSGYVASAPVVVEAFQSQRYNMMTGVWSAPYMSHDGPEFTTKDWRHGHPADGRERPLESIALPDERLWAWRDDWHVDFSKAVGTEIDEAGWEYRVEMASFNLIASSRTRRDLDQARRRKWIRTRAPKPLPMNDPFRPLHLAWQIDVTPQGRLEATIRSTVQLTNSTGLPLEVRALCSAWPATEDISEGPGRRSLGFVAAGCTLDVPVMMVYASHLQLRPTSSSGSSTDGVSSIAVGGRAGGKGSQEGKVFEWSAPLALLANNVDTSRDDWVSCRQLLGGGVGVGSEGQQDSTLAAIKLAVHAETTAEGCVVMTVLPPVTVVNALPCPLSFRAFLPAGSTAAVRRDSSFRGATAARAPAAQSSAATLLESGRVETAETAYLHTLEVGDGAKFGIKIGHHQWSSALQLLPLTREELRAGRWATRGVTFKLPCSRDDGGGSGCGGDRGHLEIRCLFEPRVGAFCPALRLHVFCTHWLVDRSGLRLGFGVSDRRRLSVPVVRGNETHTKDVAKSEASGRGQVQQPRHARASRVEQVSCASTSGCVVSIATVGGLLYTDREYVFKEDSLPRAFRGATMIRTSCSEKNNGSQPFLRFRVADASTVHVLFDRRCSYPPSWLTSRFRLTATRVHMPQRTRKGKIAECSLVVWSRDVPAGSWVNLGGNRASEADTMYVVIITEGQEAAPARAVPAEGFAAAGTSTSGGVKRTTNSQGELLESWTLGTEGLALCNAPKERLRVAVPEGAGRGIDGGVSGVYGDDGFGRLTRDAWSDELDVPGGANGVFQVKGTQGEVYELALRAEVCPGTFRRTTQVTVIPRFCMVNLLEDENIWLKEAGAPESSAICIPPGGRLPWHWMLGRNQRAGVRVRTEGTAWSYGDVVINRVGTTAVHVPLVGQNQDRDGRAGGRSGGGPMQLDAPAGEQTVVHVDVQLADDPFVDEYSLLVVFWKANERFAPIYSARNASPVTVHLHQAVADREGRNAVTAKDVWKLQSGERRQIGWAYPAAPRCLLIYAGRGTRAVELNTDTVGNYVKVPTGLAMTGGVAAGGGGGGGTGSGATGPSFVWASVIVKGASKVIHISSRPPPRRRGVGGGDGSQQQQHEEEAASKLKRESEAPALEVAVDMRGFGLSLIGPVDGRRQELLYAQISNVRAKLSRDRLSSVQASIGSLQVDNHLPDSIYPVLLSKRQEGPPPAGDGNRGGGSGSLGSESGRSSSGRPQQETPFLQLSIIKEVNQATNTAHYDYVAFRMLEVDLMSDRATLLHLLVWCKPLQGYLLMWRQQLDSPAWVVERTAQVLERGSRDVPGGSVDVEEVRRTARIQRKYFKTMQFHPIILRLSYVNSPASDRLVKKAGWAIINKIPTMVKSRVDLASYLVEDAFGTVRDISKNVISHYFVAATSQVLSFVGAMRALGSPADLISNIGGGAKALVYAPAQGLVQGPAEFFEGVGRGAHSFVKGTVKGVFNSVAGVGGAVTDTVSKLSFDNDYQLRRERDKNKAIANQGGVGQGLLQGSKDIAGGLTSGVSGIFMDPVSGAKKGGVGGFFKGVGKGLVGAVVKPVVGVTDSVISVAQGISNEAENVQRQKHLRPRRALTKDSETGQLVLLDFSMEAAEAQALVESGVAGKGSTGDKYESHTQISDLTIIFADTRMILVKRTKNDRLGSAKMLERSGAAKPLQMVSKPWEEVARVDAVAESIVIGRYNGGDISLKAAIGSRREELYRQFYVHRDKMGDPTAMRTPEEVFGTGAFEMAPPLAMTMRAYSTSMKDSLKAYTFGSACGRQIQSHGLSNAQVLDRAERQLQSFVVGNWSGLDYLTWELIQNWSSANVGMNSTRCLCVVFINASTSPVQFLEISKRDGQGYRLMIGPLCDVDSQQLLPGGVAILFAWGHPSTNILKQGFVAMVAETTAFSGVFAVQREKVTMSSKSGFQAGFLEKTMQERWSKQVVVIK</sequence>
<feature type="compositionally biased region" description="Low complexity" evidence="3">
    <location>
        <begin position="2046"/>
        <end position="2058"/>
    </location>
</feature>